<comment type="caution">
    <text evidence="1">The sequence shown here is derived from an EMBL/GenBank/DDBJ whole genome shotgun (WGS) entry which is preliminary data.</text>
</comment>
<name>A0A1N7SKR6_9BURK</name>
<protein>
    <submittedName>
        <fullName evidence="1">Uncharacterized protein</fullName>
    </submittedName>
</protein>
<gene>
    <name evidence="1" type="ORF">BN2476_610057</name>
</gene>
<evidence type="ECO:0000313" key="2">
    <source>
        <dbReference type="Proteomes" id="UP000195569"/>
    </source>
</evidence>
<sequence length="96" mass="10612">MNCAVEFGAAQAARDLAGEHVNAMLGDLRQAIAASGRDAESLARAVERLAGTEKFLKSQNDAVRLRASSEADMLRTQNPQLRERIDHLMLDNDQYR</sequence>
<dbReference type="EMBL" id="CYGY02000061">
    <property type="protein sequence ID" value="SIT47978.1"/>
    <property type="molecule type" value="Genomic_DNA"/>
</dbReference>
<keyword evidence="2" id="KW-1185">Reference proteome</keyword>
<organism evidence="1 2">
    <name type="scientific">Paraburkholderia piptadeniae</name>
    <dbReference type="NCBI Taxonomy" id="1701573"/>
    <lineage>
        <taxon>Bacteria</taxon>
        <taxon>Pseudomonadati</taxon>
        <taxon>Pseudomonadota</taxon>
        <taxon>Betaproteobacteria</taxon>
        <taxon>Burkholderiales</taxon>
        <taxon>Burkholderiaceae</taxon>
        <taxon>Paraburkholderia</taxon>
    </lineage>
</organism>
<accession>A0A1N7SKR6</accession>
<dbReference type="Proteomes" id="UP000195569">
    <property type="component" value="Unassembled WGS sequence"/>
</dbReference>
<evidence type="ECO:0000313" key="1">
    <source>
        <dbReference type="EMBL" id="SIT47978.1"/>
    </source>
</evidence>
<dbReference type="AlphaFoldDB" id="A0A1N7SKR6"/>
<dbReference type="RefSeq" id="WP_175607939.1">
    <property type="nucleotide sequence ID" value="NZ_CYGY02000061.1"/>
</dbReference>
<proteinExistence type="predicted"/>
<reference evidence="1" key="1">
    <citation type="submission" date="2016-12" db="EMBL/GenBank/DDBJ databases">
        <authorList>
            <person name="Moulin L."/>
        </authorList>
    </citation>
    <scope>NUCLEOTIDE SEQUENCE [LARGE SCALE GENOMIC DNA]</scope>
    <source>
        <strain evidence="1">STM 7183</strain>
    </source>
</reference>